<dbReference type="EMBL" id="FUEG01000036">
    <property type="protein sequence ID" value="SJL16627.1"/>
    <property type="molecule type" value="Genomic_DNA"/>
</dbReference>
<proteinExistence type="predicted"/>
<name>A0A284S6I6_ARMOS</name>
<evidence type="ECO:0000313" key="2">
    <source>
        <dbReference type="Proteomes" id="UP000219338"/>
    </source>
</evidence>
<reference evidence="2" key="1">
    <citation type="journal article" date="2017" name="Nat. Ecol. Evol.">
        <title>Genome expansion and lineage-specific genetic innovations in the forest pathogenic fungi Armillaria.</title>
        <authorList>
            <person name="Sipos G."/>
            <person name="Prasanna A.N."/>
            <person name="Walter M.C."/>
            <person name="O'Connor E."/>
            <person name="Balint B."/>
            <person name="Krizsan K."/>
            <person name="Kiss B."/>
            <person name="Hess J."/>
            <person name="Varga T."/>
            <person name="Slot J."/>
            <person name="Riley R."/>
            <person name="Boka B."/>
            <person name="Rigling D."/>
            <person name="Barry K."/>
            <person name="Lee J."/>
            <person name="Mihaltcheva S."/>
            <person name="LaButti K."/>
            <person name="Lipzen A."/>
            <person name="Waldron R."/>
            <person name="Moloney N.M."/>
            <person name="Sperisen C."/>
            <person name="Kredics L."/>
            <person name="Vagvoelgyi C."/>
            <person name="Patrignani A."/>
            <person name="Fitzpatrick D."/>
            <person name="Nagy I."/>
            <person name="Doyle S."/>
            <person name="Anderson J.B."/>
            <person name="Grigoriev I.V."/>
            <person name="Gueldener U."/>
            <person name="Muensterkoetter M."/>
            <person name="Nagy L.G."/>
        </authorList>
    </citation>
    <scope>NUCLEOTIDE SEQUENCE [LARGE SCALE GENOMIC DNA]</scope>
    <source>
        <strain evidence="2">C18/9</strain>
    </source>
</reference>
<evidence type="ECO:0000313" key="1">
    <source>
        <dbReference type="EMBL" id="SJL16627.1"/>
    </source>
</evidence>
<protein>
    <submittedName>
        <fullName evidence="1">Uncharacterized protein</fullName>
    </submittedName>
</protein>
<dbReference type="Proteomes" id="UP000219338">
    <property type="component" value="Unassembled WGS sequence"/>
</dbReference>
<keyword evidence="2" id="KW-1185">Reference proteome</keyword>
<dbReference type="AlphaFoldDB" id="A0A284S6I6"/>
<dbReference type="OrthoDB" id="10617953at2759"/>
<gene>
    <name evidence="1" type="ORF">ARMOST_20153</name>
</gene>
<accession>A0A284S6I6</accession>
<organism evidence="1 2">
    <name type="scientific">Armillaria ostoyae</name>
    <name type="common">Armillaria root rot fungus</name>
    <dbReference type="NCBI Taxonomy" id="47428"/>
    <lineage>
        <taxon>Eukaryota</taxon>
        <taxon>Fungi</taxon>
        <taxon>Dikarya</taxon>
        <taxon>Basidiomycota</taxon>
        <taxon>Agaricomycotina</taxon>
        <taxon>Agaricomycetes</taxon>
        <taxon>Agaricomycetidae</taxon>
        <taxon>Agaricales</taxon>
        <taxon>Marasmiineae</taxon>
        <taxon>Physalacriaceae</taxon>
        <taxon>Armillaria</taxon>
    </lineage>
</organism>
<sequence length="105" mass="11941">MSSTFVTVFRTVVHTASIPEGWSQILEIHDDPLDPRRTAGLHVLQPCRPTGISQPLPQSTIQAHFSFEYPWFVLNMNVSTRTDYVGIEEDEPRNIGSQALKKQYL</sequence>